<dbReference type="EMBL" id="BONJ01000012">
    <property type="protein sequence ID" value="GIG14457.1"/>
    <property type="molecule type" value="Genomic_DNA"/>
</dbReference>
<gene>
    <name evidence="2" type="ORF">Cme02nite_27890</name>
</gene>
<protein>
    <submittedName>
        <fullName evidence="2">Phosphotransferase</fullName>
    </submittedName>
</protein>
<evidence type="ECO:0000259" key="1">
    <source>
        <dbReference type="Pfam" id="PF01636"/>
    </source>
</evidence>
<dbReference type="InterPro" id="IPR002575">
    <property type="entry name" value="Aminoglycoside_PTrfase"/>
</dbReference>
<keyword evidence="3" id="KW-1185">Reference proteome</keyword>
<name>A0A8J3L4U9_9ACTN</name>
<evidence type="ECO:0000313" key="3">
    <source>
        <dbReference type="Proteomes" id="UP000660339"/>
    </source>
</evidence>
<accession>A0A8J3L4U9</accession>
<dbReference type="AlphaFoldDB" id="A0A8J3L4U9"/>
<dbReference type="RefSeq" id="WP_166377763.1">
    <property type="nucleotide sequence ID" value="NZ_BAAATT010000007.1"/>
</dbReference>
<dbReference type="InterPro" id="IPR011009">
    <property type="entry name" value="Kinase-like_dom_sf"/>
</dbReference>
<reference evidence="2" key="1">
    <citation type="submission" date="2021-01" db="EMBL/GenBank/DDBJ databases">
        <title>Whole genome shotgun sequence of Catellatospora methionotrophica NBRC 14553.</title>
        <authorList>
            <person name="Komaki H."/>
            <person name="Tamura T."/>
        </authorList>
    </citation>
    <scope>NUCLEOTIDE SEQUENCE</scope>
    <source>
        <strain evidence="2">NBRC 14553</strain>
    </source>
</reference>
<dbReference type="Proteomes" id="UP000660339">
    <property type="component" value="Unassembled WGS sequence"/>
</dbReference>
<comment type="caution">
    <text evidence="2">The sequence shown here is derived from an EMBL/GenBank/DDBJ whole genome shotgun (WGS) entry which is preliminary data.</text>
</comment>
<proteinExistence type="predicted"/>
<organism evidence="2 3">
    <name type="scientific">Catellatospora methionotrophica</name>
    <dbReference type="NCBI Taxonomy" id="121620"/>
    <lineage>
        <taxon>Bacteria</taxon>
        <taxon>Bacillati</taxon>
        <taxon>Actinomycetota</taxon>
        <taxon>Actinomycetes</taxon>
        <taxon>Micromonosporales</taxon>
        <taxon>Micromonosporaceae</taxon>
        <taxon>Catellatospora</taxon>
    </lineage>
</organism>
<evidence type="ECO:0000313" key="2">
    <source>
        <dbReference type="EMBL" id="GIG14457.1"/>
    </source>
</evidence>
<dbReference type="SUPFAM" id="SSF56112">
    <property type="entry name" value="Protein kinase-like (PK-like)"/>
    <property type="match status" value="1"/>
</dbReference>
<sequence>MDNTVTPDWDEVLAWIGDALAGAGQRATGPVEQTRVRPWSVLAKVPVGGGSTVWFKANGHCSTYEARLLDVLGRWAPGRVLEPLAVDGERGWSLLPDGGKTLREVATDDPAHWEDLLARHAELQRDLAGHVPEMIALGVPDMTAARLPGHFAALLGDPAVGGVLAAERVAQLRAYEPEYRVLCERVAASVVPVSVQHDDLHDANVLVGDGYRFFDWGDASVAHPFAVLLVAMRIAADRYDLKPGDPLLARLRDAYLEPWTGYGTRAELAAEVEPSVQVAKVSRSLSWQRSLEDADAAALAEYGPAVPGWLEELLVPNVL</sequence>
<dbReference type="Pfam" id="PF01636">
    <property type="entry name" value="APH"/>
    <property type="match status" value="1"/>
</dbReference>
<feature type="domain" description="Aminoglycoside phosphotransferase" evidence="1">
    <location>
        <begin position="65"/>
        <end position="267"/>
    </location>
</feature>